<dbReference type="Proteomes" id="UP000004191">
    <property type="component" value="Unassembled WGS sequence"/>
</dbReference>
<evidence type="ECO:0000313" key="3">
    <source>
        <dbReference type="Proteomes" id="UP000004191"/>
    </source>
</evidence>
<dbReference type="STRING" id="883114.HMPREF9709_00894"/>
<evidence type="ECO:0000256" key="1">
    <source>
        <dbReference type="SAM" id="SignalP"/>
    </source>
</evidence>
<keyword evidence="1" id="KW-0732">Signal</keyword>
<reference evidence="2 3" key="1">
    <citation type="submission" date="2012-01" db="EMBL/GenBank/DDBJ databases">
        <title>The Genome Sequence of Helcococcus kunzii ATCC 51366.</title>
        <authorList>
            <consortium name="The Broad Institute Genome Sequencing Platform"/>
            <person name="Earl A."/>
            <person name="Ward D."/>
            <person name="Feldgarden M."/>
            <person name="Gevers D."/>
            <person name="Huys G."/>
            <person name="Young S.K."/>
            <person name="Zeng Q."/>
            <person name="Gargeya S."/>
            <person name="Fitzgerald M."/>
            <person name="Haas B."/>
            <person name="Abouelleil A."/>
            <person name="Alvarado L."/>
            <person name="Arachchi H.M."/>
            <person name="Berlin A."/>
            <person name="Chapman S.B."/>
            <person name="Gearin G."/>
            <person name="Goldberg J."/>
            <person name="Griggs A."/>
            <person name="Gujja S."/>
            <person name="Hansen M."/>
            <person name="Heiman D."/>
            <person name="Howarth C."/>
            <person name="Larimer J."/>
            <person name="Lui A."/>
            <person name="MacDonald P.J.P."/>
            <person name="McCowen C."/>
            <person name="Montmayeur A."/>
            <person name="Murphy C."/>
            <person name="Neiman D."/>
            <person name="Pearson M."/>
            <person name="Priest M."/>
            <person name="Roberts A."/>
            <person name="Saif S."/>
            <person name="Shea T."/>
            <person name="Sisk P."/>
            <person name="Stolte C."/>
            <person name="Sykes S."/>
            <person name="Wortman J."/>
            <person name="Nusbaum C."/>
            <person name="Birren B."/>
        </authorList>
    </citation>
    <scope>NUCLEOTIDE SEQUENCE [LARGE SCALE GENOMIC DNA]</scope>
    <source>
        <strain evidence="2 3">ATCC 51366</strain>
    </source>
</reference>
<proteinExistence type="predicted"/>
<dbReference type="PROSITE" id="PS51257">
    <property type="entry name" value="PROKAR_LIPOPROTEIN"/>
    <property type="match status" value="1"/>
</dbReference>
<keyword evidence="3" id="KW-1185">Reference proteome</keyword>
<protein>
    <recommendedName>
        <fullName evidence="4">Lipoprotein</fullName>
    </recommendedName>
</protein>
<dbReference type="RefSeq" id="WP_005398318.1">
    <property type="nucleotide sequence ID" value="NZ_JH601088.1"/>
</dbReference>
<feature type="chain" id="PRO_5039008453" description="Lipoprotein" evidence="1">
    <location>
        <begin position="19"/>
        <end position="497"/>
    </location>
</feature>
<feature type="signal peptide" evidence="1">
    <location>
        <begin position="1"/>
        <end position="18"/>
    </location>
</feature>
<accession>H3NNI3</accession>
<dbReference type="AlphaFoldDB" id="H3NNI3"/>
<evidence type="ECO:0000313" key="2">
    <source>
        <dbReference type="EMBL" id="EHR33958.1"/>
    </source>
</evidence>
<dbReference type="EMBL" id="AGEI01000021">
    <property type="protein sequence ID" value="EHR33958.1"/>
    <property type="molecule type" value="Genomic_DNA"/>
</dbReference>
<gene>
    <name evidence="2" type="ORF">HMPREF9709_00894</name>
</gene>
<organism evidence="2 3">
    <name type="scientific">Helcococcus kunzii ATCC 51366</name>
    <dbReference type="NCBI Taxonomy" id="883114"/>
    <lineage>
        <taxon>Bacteria</taxon>
        <taxon>Bacillati</taxon>
        <taxon>Bacillota</taxon>
        <taxon>Tissierellia</taxon>
        <taxon>Tissierellales</taxon>
        <taxon>Peptoniphilaceae</taxon>
        <taxon>Helcococcus</taxon>
    </lineage>
</organism>
<name>H3NNI3_9FIRM</name>
<comment type="caution">
    <text evidence="2">The sequence shown here is derived from an EMBL/GenBank/DDBJ whole genome shotgun (WGS) entry which is preliminary data.</text>
</comment>
<sequence length="497" mass="57610">MRKIKFILLIVFSILLTACGQQNLQDLDEYSNLLKKPNKKFELSGIWENTEIYDIADKKKEKVDKSNELFISNKVFDFNSNYIIEPNISSRYVNFFSYMRPKITEIPDEYLIKNDTTTIYKFSNNISFSQEFVEIDKDKLITIYLGKIYVYEKKSKVTEKEINEKHAQLESIMDGDKNIVNNDYGLAISFRARNINISNSFDYNYYTYYMKKGTKDEKSAILKVNDIVIPNNSGLWTIKSTKHQNANGKNIYSISANPEFMKNKEGTNIISDNTYRRIDYVNREYIGVTNFNYTNDSVYESYNIYQLSKLGGNNALNATNIAGNAGNEIYLTSYKENLNLLSAREDIDIVEFTPDPKNIGIKRIANGWKFRSSIDLQSQKNSGGLVTSPFDLDFTPTVNIAQTEKSMFTWREILARRPGAIDATISPDKNYILIQSSNSIELYPVYFNYIGNKPLFTIQNVNNYEIVMIQWVNDESIDSLYQEYLKLPKLNSYILYQ</sequence>
<dbReference type="OrthoDB" id="2677224at2"/>
<dbReference type="GeneID" id="96998889"/>
<evidence type="ECO:0008006" key="4">
    <source>
        <dbReference type="Google" id="ProtNLM"/>
    </source>
</evidence>
<dbReference type="HOGENOM" id="CLU_548326_0_0_9"/>